<accession>F9F2J2</accession>
<evidence type="ECO:0000256" key="1">
    <source>
        <dbReference type="SAM" id="MobiDB-lite"/>
    </source>
</evidence>
<sequence>MCSNFLADINNNHAQECRVDWGPRFVCGIKAITALGQLLLVTRLELDVSTLEVPGSYDNRGRLTTAGEKIQSCSRLYLEAFAKSEKSLTKLSSTAWELASSRGSLHRVTELFRKRGPAVTLSSFQDEWERVHRHLTNVEQHARASFESWTCLLSFIQEFESLINNMITDNKSLSIHLTEKLEDAKAESKTRRYGKTLNKKDTQRFDFTYAIPLLIALVLVLFFSGLLVRAIILSGMFLCALLILREGLEQSGYRTTLDDDIEDETRDLEIESEHLTQKHRLNTTIGKTLQDVGSSLAAALGAIQETHDSYRAMFERISHIISMNETYRGNSTTDQWLRESQDELRELVIELRLTFYIIFEWSSLYTRISQDIFTPALREVQSFSSLATLINGIDLSSDRLKLSPAQQGQSTPRQTASLFSRSSMPIATIPPTYSADSDIYFSRSSASMAKDTMSLYKVAEFAEIELNKLYREERVTEVYTTTMPTVIKEPKDGQKHVLNKARENIPELAGPNQKSTSLRRSQRTAMTPTQT</sequence>
<evidence type="ECO:0000313" key="3">
    <source>
        <dbReference type="EMBL" id="EGU88872.1"/>
    </source>
</evidence>
<protein>
    <submittedName>
        <fullName evidence="3">Uncharacterized protein</fullName>
    </submittedName>
</protein>
<evidence type="ECO:0000256" key="2">
    <source>
        <dbReference type="SAM" id="Phobius"/>
    </source>
</evidence>
<comment type="caution">
    <text evidence="3">The sequence shown here is derived from an EMBL/GenBank/DDBJ whole genome shotgun (WGS) entry which is preliminary data.</text>
</comment>
<gene>
    <name evidence="3" type="ORF">FOXB_00616</name>
</gene>
<keyword evidence="2" id="KW-1133">Transmembrane helix</keyword>
<keyword evidence="2" id="KW-0472">Membrane</keyword>
<dbReference type="AlphaFoldDB" id="F9F2J2"/>
<name>F9F2J2_FUSOF</name>
<feature type="region of interest" description="Disordered" evidence="1">
    <location>
        <begin position="502"/>
        <end position="531"/>
    </location>
</feature>
<feature type="compositionally biased region" description="Polar residues" evidence="1">
    <location>
        <begin position="512"/>
        <end position="531"/>
    </location>
</feature>
<feature type="transmembrane region" description="Helical" evidence="2">
    <location>
        <begin position="213"/>
        <end position="244"/>
    </location>
</feature>
<reference evidence="3" key="1">
    <citation type="journal article" date="2012" name="Mol. Plant Microbe Interact.">
        <title>A highly conserved effector in Fusarium oxysporum is required for full virulence on Arabidopsis.</title>
        <authorList>
            <person name="Thatcher L.F."/>
            <person name="Gardiner D.M."/>
            <person name="Kazan K."/>
            <person name="Manners J."/>
        </authorList>
    </citation>
    <scope>NUCLEOTIDE SEQUENCE [LARGE SCALE GENOMIC DNA]</scope>
    <source>
        <strain evidence="3">Fo5176</strain>
    </source>
</reference>
<dbReference type="EMBL" id="AFQF01000176">
    <property type="protein sequence ID" value="EGU88872.1"/>
    <property type="molecule type" value="Genomic_DNA"/>
</dbReference>
<proteinExistence type="predicted"/>
<keyword evidence="2" id="KW-0812">Transmembrane</keyword>
<organism evidence="3">
    <name type="scientific">Fusarium oxysporum (strain Fo5176)</name>
    <name type="common">Fusarium vascular wilt</name>
    <dbReference type="NCBI Taxonomy" id="660025"/>
    <lineage>
        <taxon>Eukaryota</taxon>
        <taxon>Fungi</taxon>
        <taxon>Dikarya</taxon>
        <taxon>Ascomycota</taxon>
        <taxon>Pezizomycotina</taxon>
        <taxon>Sordariomycetes</taxon>
        <taxon>Hypocreomycetidae</taxon>
        <taxon>Hypocreales</taxon>
        <taxon>Nectriaceae</taxon>
        <taxon>Fusarium</taxon>
        <taxon>Fusarium oxysporum species complex</taxon>
    </lineage>
</organism>
<dbReference type="OrthoDB" id="5083682at2759"/>